<feature type="domain" description="Solute-binding protein family 3/N-terminal" evidence="2">
    <location>
        <begin position="26"/>
        <end position="247"/>
    </location>
</feature>
<dbReference type="AlphaFoldDB" id="A0A7X2ILH7"/>
<dbReference type="SMART" id="SM00062">
    <property type="entry name" value="PBPb"/>
    <property type="match status" value="1"/>
</dbReference>
<dbReference type="RefSeq" id="WP_154373552.1">
    <property type="nucleotide sequence ID" value="NZ_WKJJ01000006.1"/>
</dbReference>
<evidence type="ECO:0000259" key="2">
    <source>
        <dbReference type="SMART" id="SM00062"/>
    </source>
</evidence>
<protein>
    <submittedName>
        <fullName evidence="3">Transporter substrate-binding domain-containing protein</fullName>
    </submittedName>
</protein>
<keyword evidence="1" id="KW-0732">Signal</keyword>
<dbReference type="Gene3D" id="3.40.190.10">
    <property type="entry name" value="Periplasmic binding protein-like II"/>
    <property type="match status" value="2"/>
</dbReference>
<comment type="caution">
    <text evidence="3">The sequence shown here is derived from an EMBL/GenBank/DDBJ whole genome shotgun (WGS) entry which is preliminary data.</text>
</comment>
<proteinExistence type="predicted"/>
<dbReference type="PANTHER" id="PTHR38834:SF3">
    <property type="entry name" value="SOLUTE-BINDING PROTEIN FAMILY 3_N-TERMINAL DOMAIN-CONTAINING PROTEIN"/>
    <property type="match status" value="1"/>
</dbReference>
<keyword evidence="4" id="KW-1185">Reference proteome</keyword>
<name>A0A7X2ILH7_9BURK</name>
<accession>A0A7X2ILH7</accession>
<dbReference type="EMBL" id="WKJJ01000006">
    <property type="protein sequence ID" value="MRV72207.1"/>
    <property type="molecule type" value="Genomic_DNA"/>
</dbReference>
<evidence type="ECO:0000313" key="3">
    <source>
        <dbReference type="EMBL" id="MRV72207.1"/>
    </source>
</evidence>
<sequence>MNKARRAVLLLALSCQWASAAALDTPLRLFGMDSRPVSYMEDGKPTGIAVELAQEVQRRLGRNDPIQIVPWARAQTVAQYERNVMLLSIVPTPERAAYLVFAGPLFTAHISVFVKADKAEALRALGNDAYRLRAGARRGSIFSHVARREGLNVTDETNSSDLGVRMLMQGRFDLLVEGEEIAWPALERAGYRRGDMALLRTLGREDVFFAFSRDTPPDVVRAWNETLRDMKRDGAFMRIHRKWLQPHQLPSDMRAPAK</sequence>
<dbReference type="PANTHER" id="PTHR38834">
    <property type="entry name" value="PERIPLASMIC SUBSTRATE BINDING PROTEIN FAMILY 3"/>
    <property type="match status" value="1"/>
</dbReference>
<feature type="signal peptide" evidence="1">
    <location>
        <begin position="1"/>
        <end position="20"/>
    </location>
</feature>
<gene>
    <name evidence="3" type="ORF">GJ700_10820</name>
</gene>
<organism evidence="3 4">
    <name type="scientific">Pseudoduganella rivuli</name>
    <dbReference type="NCBI Taxonomy" id="2666085"/>
    <lineage>
        <taxon>Bacteria</taxon>
        <taxon>Pseudomonadati</taxon>
        <taxon>Pseudomonadota</taxon>
        <taxon>Betaproteobacteria</taxon>
        <taxon>Burkholderiales</taxon>
        <taxon>Oxalobacteraceae</taxon>
        <taxon>Telluria group</taxon>
        <taxon>Pseudoduganella</taxon>
    </lineage>
</organism>
<dbReference type="SUPFAM" id="SSF53850">
    <property type="entry name" value="Periplasmic binding protein-like II"/>
    <property type="match status" value="1"/>
</dbReference>
<feature type="chain" id="PRO_5030546580" evidence="1">
    <location>
        <begin position="21"/>
        <end position="258"/>
    </location>
</feature>
<dbReference type="Proteomes" id="UP000446768">
    <property type="component" value="Unassembled WGS sequence"/>
</dbReference>
<evidence type="ECO:0000313" key="4">
    <source>
        <dbReference type="Proteomes" id="UP000446768"/>
    </source>
</evidence>
<evidence type="ECO:0000256" key="1">
    <source>
        <dbReference type="SAM" id="SignalP"/>
    </source>
</evidence>
<reference evidence="3 4" key="1">
    <citation type="submission" date="2019-11" db="EMBL/GenBank/DDBJ databases">
        <title>Novel species isolated from a subtropical stream in China.</title>
        <authorList>
            <person name="Lu H."/>
        </authorList>
    </citation>
    <scope>NUCLEOTIDE SEQUENCE [LARGE SCALE GENOMIC DNA]</scope>
    <source>
        <strain evidence="3 4">FT92W</strain>
    </source>
</reference>
<dbReference type="InterPro" id="IPR001638">
    <property type="entry name" value="Solute-binding_3/MltF_N"/>
</dbReference>
<dbReference type="Pfam" id="PF00497">
    <property type="entry name" value="SBP_bac_3"/>
    <property type="match status" value="1"/>
</dbReference>